<keyword evidence="3" id="KW-1185">Reference proteome</keyword>
<reference evidence="2 3" key="1">
    <citation type="submission" date="2017-05" db="EMBL/GenBank/DDBJ databases">
        <authorList>
            <person name="Varghese N."/>
            <person name="Submissions S."/>
        </authorList>
    </citation>
    <scope>NUCLEOTIDE SEQUENCE [LARGE SCALE GENOMIC DNA]</scope>
    <source>
        <strain evidence="2 3">DSM 29734</strain>
    </source>
</reference>
<accession>A0ABY1PAV2</accession>
<dbReference type="EMBL" id="FXTY01000006">
    <property type="protein sequence ID" value="SMP28947.1"/>
    <property type="molecule type" value="Genomic_DNA"/>
</dbReference>
<evidence type="ECO:0000313" key="2">
    <source>
        <dbReference type="EMBL" id="SMP28947.1"/>
    </source>
</evidence>
<proteinExistence type="predicted"/>
<dbReference type="InterPro" id="IPR010239">
    <property type="entry name" value="CHP02001"/>
</dbReference>
<dbReference type="RefSeq" id="WP_283426972.1">
    <property type="nucleotide sequence ID" value="NZ_FXTY01000006.1"/>
</dbReference>
<gene>
    <name evidence="2" type="ORF">SAMN06265373_106123</name>
</gene>
<organism evidence="2 3">
    <name type="scientific">Shimia sagamensis</name>
    <dbReference type="NCBI Taxonomy" id="1566352"/>
    <lineage>
        <taxon>Bacteria</taxon>
        <taxon>Pseudomonadati</taxon>
        <taxon>Pseudomonadota</taxon>
        <taxon>Alphaproteobacteria</taxon>
        <taxon>Rhodobacterales</taxon>
        <taxon>Roseobacteraceae</taxon>
    </lineage>
</organism>
<evidence type="ECO:0000313" key="3">
    <source>
        <dbReference type="Proteomes" id="UP001157961"/>
    </source>
</evidence>
<feature type="chain" id="PRO_5045542169" description="Outer membrane protein beta-barrel domain-containing protein" evidence="1">
    <location>
        <begin position="25"/>
        <end position="212"/>
    </location>
</feature>
<evidence type="ECO:0000256" key="1">
    <source>
        <dbReference type="SAM" id="SignalP"/>
    </source>
</evidence>
<protein>
    <recommendedName>
        <fullName evidence="4">Outer membrane protein beta-barrel domain-containing protein</fullName>
    </recommendedName>
</protein>
<keyword evidence="1" id="KW-0732">Signal</keyword>
<name>A0ABY1PAV2_9RHOB</name>
<feature type="signal peptide" evidence="1">
    <location>
        <begin position="1"/>
        <end position="24"/>
    </location>
</feature>
<sequence length="212" mass="23841">MNYRTSLCAAALCAPFAFATSATAQGWNWSYGADMTSDYIDSGVSKSDGFAIQPWVEVENSGFYFGAWGSNVDIGTDDKWQYDLYTGYRSSVGTNFAYDLGLVRKSYDDTGYDRSEAAVGLTYTFYNAMYVKGYAAYDWSNKNYNRYAQVGYDIGDRWRTSARYGVDDGATSDYYWDVGAEYAFTDTISFDMRYHGRDGDDEGVVGMLKFAF</sequence>
<dbReference type="Proteomes" id="UP001157961">
    <property type="component" value="Unassembled WGS sequence"/>
</dbReference>
<evidence type="ECO:0008006" key="4">
    <source>
        <dbReference type="Google" id="ProtNLM"/>
    </source>
</evidence>
<comment type="caution">
    <text evidence="2">The sequence shown here is derived from an EMBL/GenBank/DDBJ whole genome shotgun (WGS) entry which is preliminary data.</text>
</comment>
<dbReference type="SUPFAM" id="SSF56935">
    <property type="entry name" value="Porins"/>
    <property type="match status" value="1"/>
</dbReference>
<dbReference type="NCBIfam" id="TIGR02001">
    <property type="entry name" value="gcw_chp"/>
    <property type="match status" value="1"/>
</dbReference>